<evidence type="ECO:0000313" key="1">
    <source>
        <dbReference type="EMBL" id="RUO21260.1"/>
    </source>
</evidence>
<dbReference type="OrthoDB" id="5511344at2"/>
<dbReference type="GO" id="GO:0006741">
    <property type="term" value="P:NADP+ biosynthetic process"/>
    <property type="evidence" value="ECO:0007669"/>
    <property type="project" value="InterPro"/>
</dbReference>
<accession>A0A432VX50</accession>
<dbReference type="InterPro" id="IPR016064">
    <property type="entry name" value="NAD/diacylglycerol_kinase_sf"/>
</dbReference>
<dbReference type="Pfam" id="PF01513">
    <property type="entry name" value="NAD_kinase"/>
    <property type="match status" value="1"/>
</dbReference>
<dbReference type="PANTHER" id="PTHR40697">
    <property type="entry name" value="ACETOIN CATABOLISM PROTEIN X"/>
    <property type="match status" value="1"/>
</dbReference>
<gene>
    <name evidence="1" type="ORF">CWE08_06675</name>
</gene>
<keyword evidence="2" id="KW-1185">Reference proteome</keyword>
<name>A0A432VX50_9GAMM</name>
<dbReference type="GO" id="GO:0051287">
    <property type="term" value="F:NAD binding"/>
    <property type="evidence" value="ECO:0007669"/>
    <property type="project" value="UniProtKB-ARBA"/>
</dbReference>
<proteinExistence type="predicted"/>
<dbReference type="InterPro" id="IPR002504">
    <property type="entry name" value="NADK"/>
</dbReference>
<dbReference type="GO" id="GO:0005524">
    <property type="term" value="F:ATP binding"/>
    <property type="evidence" value="ECO:0007669"/>
    <property type="project" value="UniProtKB-ARBA"/>
</dbReference>
<dbReference type="InterPro" id="IPR011386">
    <property type="entry name" value="Put_ATP-NAD_kin"/>
</dbReference>
<dbReference type="InterPro" id="IPR039065">
    <property type="entry name" value="AcoX-like"/>
</dbReference>
<dbReference type="EMBL" id="PIPJ01000003">
    <property type="protein sequence ID" value="RUO21260.1"/>
    <property type="molecule type" value="Genomic_DNA"/>
</dbReference>
<dbReference type="PANTHER" id="PTHR40697:SF2">
    <property type="entry name" value="ATP-NAD KINASE-RELATED"/>
    <property type="match status" value="1"/>
</dbReference>
<dbReference type="RefSeq" id="WP_126766942.1">
    <property type="nucleotide sequence ID" value="NZ_PIPJ01000003.1"/>
</dbReference>
<keyword evidence="1" id="KW-0808">Transferase</keyword>
<dbReference type="Gene3D" id="3.40.50.10330">
    <property type="entry name" value="Probable inorganic polyphosphate/atp-NAD kinase, domain 1"/>
    <property type="match status" value="1"/>
</dbReference>
<sequence>MYKYKFGLVINPYAGIGGAVALKGSDGAETRREALARGAEQKAEKRALQALSQLLPYRNEIKFFTAANSMGADILAELGFEYEVVYHSNVSQTEAIDTQQSVMAIVRQKLDILVFAGGDGTARDVASALQESARFLKAKSTSSELANWNPEELPVVGIPAGVKIHSGVYAITPVGAGKVLEQLITGALTTLRAADVMDIDEDAFRQGTVRARRYAELKVPGELEYMQAVKIGGKESDELVLADIAADVIEEMDDNALYIMGSGSTVDFLMGELGHNNTLLGVDVVYQGKIEQADITGAALEERVKQAQAQDIPLVLVITLIGGQGHLFGRGNQQLTPAVIRAVGKENIRVIATKAKLQALNGRPLRVDTGDAELDAQLSGFISVTTGYHDRTMVAVQG</sequence>
<protein>
    <submittedName>
        <fullName evidence="1">ATP-NAD kinase</fullName>
    </submittedName>
</protein>
<dbReference type="InterPro" id="IPR017438">
    <property type="entry name" value="ATP-NAD_kinase_N"/>
</dbReference>
<dbReference type="GO" id="GO:0003951">
    <property type="term" value="F:NAD+ kinase activity"/>
    <property type="evidence" value="ECO:0007669"/>
    <property type="project" value="InterPro"/>
</dbReference>
<organism evidence="1 2">
    <name type="scientific">Aliidiomarina iranensis</name>
    <dbReference type="NCBI Taxonomy" id="1434071"/>
    <lineage>
        <taxon>Bacteria</taxon>
        <taxon>Pseudomonadati</taxon>
        <taxon>Pseudomonadota</taxon>
        <taxon>Gammaproteobacteria</taxon>
        <taxon>Alteromonadales</taxon>
        <taxon>Idiomarinaceae</taxon>
        <taxon>Aliidiomarina</taxon>
    </lineage>
</organism>
<evidence type="ECO:0000313" key="2">
    <source>
        <dbReference type="Proteomes" id="UP000288395"/>
    </source>
</evidence>
<dbReference type="SUPFAM" id="SSF111331">
    <property type="entry name" value="NAD kinase/diacylglycerol kinase-like"/>
    <property type="match status" value="1"/>
</dbReference>
<keyword evidence="1" id="KW-0418">Kinase</keyword>
<comment type="caution">
    <text evidence="1">The sequence shown here is derived from an EMBL/GenBank/DDBJ whole genome shotgun (WGS) entry which is preliminary data.</text>
</comment>
<dbReference type="Pfam" id="PF20143">
    <property type="entry name" value="NAD_kinase_C"/>
    <property type="match status" value="1"/>
</dbReference>
<dbReference type="Proteomes" id="UP000288395">
    <property type="component" value="Unassembled WGS sequence"/>
</dbReference>
<reference evidence="2" key="1">
    <citation type="journal article" date="2018" name="Front. Microbiol.">
        <title>Genome-Based Analysis Reveals the Taxonomy and Diversity of the Family Idiomarinaceae.</title>
        <authorList>
            <person name="Liu Y."/>
            <person name="Lai Q."/>
            <person name="Shao Z."/>
        </authorList>
    </citation>
    <scope>NUCLEOTIDE SEQUENCE [LARGE SCALE GENOMIC DNA]</scope>
    <source>
        <strain evidence="2">GBPy7</strain>
    </source>
</reference>
<dbReference type="AlphaFoldDB" id="A0A432VX50"/>
<dbReference type="PIRSF" id="PIRSF016907">
    <property type="entry name" value="Kin_ATP-NAD"/>
    <property type="match status" value="1"/>
</dbReference>